<reference evidence="12" key="2">
    <citation type="submission" date="2025-08" db="UniProtKB">
        <authorList>
            <consortium name="Ensembl"/>
        </authorList>
    </citation>
    <scope>IDENTIFICATION</scope>
</reference>
<keyword evidence="13" id="KW-1185">Reference proteome</keyword>
<dbReference type="SMART" id="SM00202">
    <property type="entry name" value="SR"/>
    <property type="match status" value="3"/>
</dbReference>
<feature type="domain" description="SRCR" evidence="11">
    <location>
        <begin position="47"/>
        <end position="167"/>
    </location>
</feature>
<evidence type="ECO:0000256" key="10">
    <source>
        <dbReference type="SAM" id="SignalP"/>
    </source>
</evidence>
<dbReference type="Gene3D" id="3.10.250.10">
    <property type="entry name" value="SRCR-like domain"/>
    <property type="match status" value="3"/>
</dbReference>
<protein>
    <recommendedName>
        <fullName evidence="11">SRCR domain-containing protein</fullName>
    </recommendedName>
</protein>
<name>H3A8Y4_LATCH</name>
<dbReference type="SUPFAM" id="SSF56487">
    <property type="entry name" value="SRCR-like"/>
    <property type="match status" value="3"/>
</dbReference>
<evidence type="ECO:0000256" key="1">
    <source>
        <dbReference type="ARBA" id="ARBA00004167"/>
    </source>
</evidence>
<keyword evidence="6" id="KW-0472">Membrane</keyword>
<evidence type="ECO:0000256" key="7">
    <source>
        <dbReference type="ARBA" id="ARBA00023157"/>
    </source>
</evidence>
<feature type="domain" description="SRCR" evidence="11">
    <location>
        <begin position="172"/>
        <end position="270"/>
    </location>
</feature>
<dbReference type="FunFam" id="3.10.250.10:FF:000016">
    <property type="entry name" value="Scavenger receptor cysteine-rich protein type 12"/>
    <property type="match status" value="1"/>
</dbReference>
<proteinExistence type="predicted"/>
<dbReference type="Proteomes" id="UP000008672">
    <property type="component" value="Unassembled WGS sequence"/>
</dbReference>
<organism evidence="12 13">
    <name type="scientific">Latimeria chalumnae</name>
    <name type="common">Coelacanth</name>
    <dbReference type="NCBI Taxonomy" id="7897"/>
    <lineage>
        <taxon>Eukaryota</taxon>
        <taxon>Metazoa</taxon>
        <taxon>Chordata</taxon>
        <taxon>Craniata</taxon>
        <taxon>Vertebrata</taxon>
        <taxon>Euteleostomi</taxon>
        <taxon>Coelacanthiformes</taxon>
        <taxon>Coelacanthidae</taxon>
        <taxon>Latimeria</taxon>
    </lineage>
</organism>
<dbReference type="GO" id="GO:0005886">
    <property type="term" value="C:plasma membrane"/>
    <property type="evidence" value="ECO:0007669"/>
    <property type="project" value="TreeGrafter"/>
</dbReference>
<evidence type="ECO:0000256" key="8">
    <source>
        <dbReference type="ARBA" id="ARBA00023180"/>
    </source>
</evidence>
<evidence type="ECO:0000313" key="13">
    <source>
        <dbReference type="Proteomes" id="UP000008672"/>
    </source>
</evidence>
<dbReference type="PROSITE" id="PS50287">
    <property type="entry name" value="SRCR_2"/>
    <property type="match status" value="3"/>
</dbReference>
<feature type="disulfide bond" evidence="9">
    <location>
        <begin position="241"/>
        <end position="251"/>
    </location>
</feature>
<evidence type="ECO:0000256" key="2">
    <source>
        <dbReference type="ARBA" id="ARBA00022692"/>
    </source>
</evidence>
<dbReference type="PANTHER" id="PTHR48071:SF24">
    <property type="entry name" value="DELETED IN MALIGNANT BRAIN TUMORS 1 PROTEIN-LIKE"/>
    <property type="match status" value="1"/>
</dbReference>
<dbReference type="HOGENOM" id="CLU_002555_11_0_1"/>
<dbReference type="GO" id="GO:0005615">
    <property type="term" value="C:extracellular space"/>
    <property type="evidence" value="ECO:0007669"/>
    <property type="project" value="TreeGrafter"/>
</dbReference>
<dbReference type="PROSITE" id="PS00420">
    <property type="entry name" value="SRCR_1"/>
    <property type="match status" value="1"/>
</dbReference>
<dbReference type="EMBL" id="AFYH01215012">
    <property type="status" value="NOT_ANNOTATED_CDS"/>
    <property type="molecule type" value="Genomic_DNA"/>
</dbReference>
<evidence type="ECO:0000256" key="4">
    <source>
        <dbReference type="ARBA" id="ARBA00022737"/>
    </source>
</evidence>
<dbReference type="PANTHER" id="PTHR48071">
    <property type="entry name" value="SRCR DOMAIN-CONTAINING PROTEIN"/>
    <property type="match status" value="1"/>
</dbReference>
<feature type="disulfide bond" evidence="9">
    <location>
        <begin position="136"/>
        <end position="146"/>
    </location>
</feature>
<dbReference type="PRINTS" id="PR00258">
    <property type="entry name" value="SPERACTRCPTR"/>
</dbReference>
<feature type="signal peptide" evidence="10">
    <location>
        <begin position="1"/>
        <end position="16"/>
    </location>
</feature>
<dbReference type="GO" id="GO:0031638">
    <property type="term" value="P:zymogen activation"/>
    <property type="evidence" value="ECO:0007669"/>
    <property type="project" value="TreeGrafter"/>
</dbReference>
<keyword evidence="3 10" id="KW-0732">Signal</keyword>
<feature type="domain" description="SRCR" evidence="11">
    <location>
        <begin position="275"/>
        <end position="371"/>
    </location>
</feature>
<dbReference type="GeneTree" id="ENSGT00940000161029"/>
<evidence type="ECO:0000313" key="12">
    <source>
        <dbReference type="Ensembl" id="ENSLACP00000006105.1"/>
    </source>
</evidence>
<dbReference type="FunFam" id="3.10.250.10:FF:000009">
    <property type="entry name" value="WC1"/>
    <property type="match status" value="1"/>
</dbReference>
<dbReference type="InterPro" id="IPR001190">
    <property type="entry name" value="SRCR"/>
</dbReference>
<evidence type="ECO:0000256" key="6">
    <source>
        <dbReference type="ARBA" id="ARBA00023136"/>
    </source>
</evidence>
<keyword evidence="8" id="KW-0325">Glycoprotein</keyword>
<comment type="subcellular location">
    <subcellularLocation>
        <location evidence="1">Membrane</location>
        <topology evidence="1">Single-pass membrane protein</topology>
    </subcellularLocation>
</comment>
<keyword evidence="7 9" id="KW-1015">Disulfide bond</keyword>
<dbReference type="Ensembl" id="ENSLACT00000006157.1">
    <property type="protein sequence ID" value="ENSLACP00000006105.1"/>
    <property type="gene ID" value="ENSLACG00000005419.1"/>
</dbReference>
<dbReference type="AlphaFoldDB" id="H3A8Y4"/>
<feature type="chain" id="PRO_5003579693" description="SRCR domain-containing protein" evidence="10">
    <location>
        <begin position="17"/>
        <end position="372"/>
    </location>
</feature>
<dbReference type="Pfam" id="PF00530">
    <property type="entry name" value="SRCR"/>
    <property type="match status" value="3"/>
</dbReference>
<reference evidence="13" key="1">
    <citation type="submission" date="2011-08" db="EMBL/GenBank/DDBJ databases">
        <title>The draft genome of Latimeria chalumnae.</title>
        <authorList>
            <person name="Di Palma F."/>
            <person name="Alfoldi J."/>
            <person name="Johnson J."/>
            <person name="Berlin A."/>
            <person name="Gnerre S."/>
            <person name="Jaffe D."/>
            <person name="MacCallum I."/>
            <person name="Young S."/>
            <person name="Walker B.J."/>
            <person name="Lander E."/>
            <person name="Lindblad-Toh K."/>
        </authorList>
    </citation>
    <scope>NUCLEOTIDE SEQUENCE [LARGE SCALE GENOMIC DNA]</scope>
    <source>
        <strain evidence="13">Wild caught</strain>
    </source>
</reference>
<comment type="caution">
    <text evidence="9">Lacks conserved residue(s) required for the propagation of feature annotation.</text>
</comment>
<evidence type="ECO:0000256" key="5">
    <source>
        <dbReference type="ARBA" id="ARBA00022989"/>
    </source>
</evidence>
<accession>H3A8Y4</accession>
<keyword evidence="2" id="KW-0812">Transmembrane</keyword>
<dbReference type="EMBL" id="AFYH01215013">
    <property type="status" value="NOT_ANNOTATED_CDS"/>
    <property type="molecule type" value="Genomic_DNA"/>
</dbReference>
<dbReference type="GO" id="GO:0004252">
    <property type="term" value="F:serine-type endopeptidase activity"/>
    <property type="evidence" value="ECO:0007669"/>
    <property type="project" value="TreeGrafter"/>
</dbReference>
<keyword evidence="5" id="KW-1133">Transmembrane helix</keyword>
<evidence type="ECO:0000256" key="9">
    <source>
        <dbReference type="PROSITE-ProRule" id="PRU00196"/>
    </source>
</evidence>
<evidence type="ECO:0000259" key="11">
    <source>
        <dbReference type="PROSITE" id="PS50287"/>
    </source>
</evidence>
<dbReference type="OMA" id="WDKEASH"/>
<keyword evidence="4" id="KW-0677">Repeat</keyword>
<dbReference type="EMBL" id="AFYH01215014">
    <property type="status" value="NOT_ANNOTATED_CDS"/>
    <property type="molecule type" value="Genomic_DNA"/>
</dbReference>
<reference evidence="12" key="3">
    <citation type="submission" date="2025-09" db="UniProtKB">
        <authorList>
            <consortium name="Ensembl"/>
        </authorList>
    </citation>
    <scope>IDENTIFICATION</scope>
</reference>
<sequence length="372" mass="40719">CNVFFVMFLLIGQISSTAPSVSPGGTDVTETSTMTVQGKDSSPPQSVRLNNGTSRCSGTVEIKQYGNWTGICLDFWNQQAADVVCRQLGCGLVLEGNFGALNRSTAADWPTVGNATDLPANQSSVVLGPKLLKVNCTGTELDLKNCLLDSVSLHRCYHSNLSRVTCNEHRDIRLVGGSTRCAGRVEVLQYGAWGTVCDDLWGQEEAQVVCRQLGCGFAVAALGSAHFGKGRGEVYLDDLNCTGSEQYLWDCPAEAMSDCGHKEDAGVICSEHREMRLTGGLDRCAGQLELYYEGRWRMVCDISWGNYYSDIVCREMGCGSSRNFTSFFHNSADNWAFYCVPNVEYHLWECKRSLGRPHLCNNITVIGIICNG</sequence>
<dbReference type="InterPro" id="IPR036772">
    <property type="entry name" value="SRCR-like_dom_sf"/>
</dbReference>
<dbReference type="EMBL" id="AFYH01215011">
    <property type="status" value="NOT_ANNOTATED_CDS"/>
    <property type="molecule type" value="Genomic_DNA"/>
</dbReference>
<evidence type="ECO:0000256" key="3">
    <source>
        <dbReference type="ARBA" id="ARBA00022729"/>
    </source>
</evidence>